<reference evidence="1" key="1">
    <citation type="journal article" date="2014" name="Front. Microbiol.">
        <title>High frequency of phylogenetically diverse reductive dehalogenase-homologous genes in deep subseafloor sedimentary metagenomes.</title>
        <authorList>
            <person name="Kawai M."/>
            <person name="Futagami T."/>
            <person name="Toyoda A."/>
            <person name="Takaki Y."/>
            <person name="Nishi S."/>
            <person name="Hori S."/>
            <person name="Arai W."/>
            <person name="Tsubouchi T."/>
            <person name="Morono Y."/>
            <person name="Uchiyama I."/>
            <person name="Ito T."/>
            <person name="Fujiyama A."/>
            <person name="Inagaki F."/>
            <person name="Takami H."/>
        </authorList>
    </citation>
    <scope>NUCLEOTIDE SEQUENCE</scope>
    <source>
        <strain evidence="1">Expedition CK06-06</strain>
    </source>
</reference>
<dbReference type="InterPro" id="IPR038071">
    <property type="entry name" value="UROD/MetE-like_sf"/>
</dbReference>
<name>X1L136_9ZZZZ</name>
<dbReference type="EMBL" id="BARU01040082">
    <property type="protein sequence ID" value="GAH87903.1"/>
    <property type="molecule type" value="Genomic_DNA"/>
</dbReference>
<dbReference type="AlphaFoldDB" id="X1L136"/>
<comment type="caution">
    <text evidence="1">The sequence shown here is derived from an EMBL/GenBank/DDBJ whole genome shotgun (WGS) entry which is preliminary data.</text>
</comment>
<accession>X1L136</accession>
<dbReference type="Gene3D" id="3.20.20.210">
    <property type="match status" value="1"/>
</dbReference>
<protein>
    <submittedName>
        <fullName evidence="1">Uncharacterized protein</fullName>
    </submittedName>
</protein>
<feature type="non-terminal residue" evidence="1">
    <location>
        <position position="236"/>
    </location>
</feature>
<feature type="non-terminal residue" evidence="1">
    <location>
        <position position="1"/>
    </location>
</feature>
<proteinExistence type="predicted"/>
<sequence>ERPCDLFTFDSFWPETREKWVKQGAPKEILPAYGERRTSRFLRDYFQFGFDYFRSVQTGVGSHIDHEPSGLGYGIEYRQITPIVPNYEPRIISEDERTITYISGDGQTMRSLKDAAFRMPTYLDWPVKDRASWNEYKKRLDPNTPERWPADWNAHVQETNKLGEEIPISLDVGSFYGYLREWVGSEKILYMFYDNPNLIEDMMEQILYLETEVIKRVVKDIRVDLATFWEDMAYKG</sequence>
<organism evidence="1">
    <name type="scientific">marine sediment metagenome</name>
    <dbReference type="NCBI Taxonomy" id="412755"/>
    <lineage>
        <taxon>unclassified sequences</taxon>
        <taxon>metagenomes</taxon>
        <taxon>ecological metagenomes</taxon>
    </lineage>
</organism>
<evidence type="ECO:0000313" key="1">
    <source>
        <dbReference type="EMBL" id="GAH87903.1"/>
    </source>
</evidence>
<gene>
    <name evidence="1" type="ORF">S03H2_62025</name>
</gene>